<dbReference type="EMBL" id="SGSU01000006">
    <property type="protein sequence ID" value="RZG67623.1"/>
    <property type="molecule type" value="Genomic_DNA"/>
</dbReference>
<evidence type="ECO:0000259" key="2">
    <source>
        <dbReference type="Pfam" id="PF01345"/>
    </source>
</evidence>
<reference evidence="3 4" key="1">
    <citation type="submission" date="2019-02" db="EMBL/GenBank/DDBJ databases">
        <title>The Batch Genome Submission of Acinetobacter spp. strains.</title>
        <authorList>
            <person name="Qin J."/>
            <person name="Hu Y."/>
            <person name="Ye H."/>
            <person name="Wei L."/>
            <person name="Feng Y."/>
            <person name="Zong Z."/>
        </authorList>
    </citation>
    <scope>NUCLEOTIDE SEQUENCE [LARGE SCALE GENOMIC DNA]</scope>
    <source>
        <strain evidence="3 4">WCHABo060081</strain>
    </source>
</reference>
<dbReference type="Gene3D" id="2.60.40.740">
    <property type="match status" value="1"/>
</dbReference>
<dbReference type="InterPro" id="IPR018247">
    <property type="entry name" value="EF_Hand_1_Ca_BS"/>
</dbReference>
<dbReference type="NCBIfam" id="TIGR01451">
    <property type="entry name" value="B_ant_repeat"/>
    <property type="match status" value="2"/>
</dbReference>
<name>A0A4Q7AVN8_9GAMM</name>
<dbReference type="AlphaFoldDB" id="A0A4Q7AVN8"/>
<sequence>MKQRFQLSEIATALAVVGGVSFFGSSAMAATSTPLAGQNISNVATATYTDNTNTERVVTSNVVKTLVAQVGSFTLVQSNERQTAANSSVSFPHILTNTGNGTDSFTLNITNDAGTFDWASYNVYIDRNQDGIADDGAAPLTSTTAIELAAGESIGLVVVAKTPLAATAGQNDILILTATAKTTALYDAGKNTASNTDKATIITGAVIEIKKEASVSTIGANGYITYTLTFQNKGTAAATSDVIIYDVLPSNVTFDTSTVPDAKLVAYYNGSSTALNPSNTDADGFYFKTRSDAKEAFTFNAGKLAAGSTGKLTFTVKVKNAAANGEKITNTAYADTDGFTPGTTTPLTPDNVPSVPPVTTDTTLVPSNPNNVTVVGTTAHSINDDASVSWIDNNVPAGSAAGIDDQVHAAAAQGQAIVFGNNATGGDVIYVHNSGTTADSYNLSVAAAAGSSLPAGSIIEILKADGKTPVTDNNTGPIEAGGSLKFVVRVTLPTSGTVVAGTKLTMTSTSVSNSNNKDTISLIVDSFTKSAVDLVHNKGTTASPDYVGDGSNSSTGVPDTALVPGTAKQLDVTIKNTGGTPDNYNIAVEGVPTGWTAELFGKDASGNCTNTKVTNSGTIANGGTGSYCLVVTAPNGTPATNIPETITVKISSPSTGSNDSIGFKLTIAEQRAISFTPDRQGQLAPGGSLIYSHTLSNIGNVAEAAGGKTLNFALPTPAAGETVTVYVDADGDGVLDPEELVSTAVGHSLNEILQNTKFDKNKLAGLQQGESVTVYVKVEAAATATAGQSYTSTVQIQPEAGAVLGSNSILSITDRTVINLGSVRLEKFQFAANCTAVPADADYTINLQNAKPGQCVFYKVTATNQGNAGATAVVINDAVPAYTTYKNGSIARDPVTQGTAPTEAGGNINYNVGTLTPGASATLKFAVTVDKATTP</sequence>
<dbReference type="PROSITE" id="PS00018">
    <property type="entry name" value="EF_HAND_1"/>
    <property type="match status" value="1"/>
</dbReference>
<feature type="signal peptide" evidence="1">
    <location>
        <begin position="1"/>
        <end position="29"/>
    </location>
</feature>
<dbReference type="Proteomes" id="UP000293483">
    <property type="component" value="Unassembled WGS sequence"/>
</dbReference>
<organism evidence="3 4">
    <name type="scientific">Acinetobacter bouvetii</name>
    <dbReference type="NCBI Taxonomy" id="202951"/>
    <lineage>
        <taxon>Bacteria</taxon>
        <taxon>Pseudomonadati</taxon>
        <taxon>Pseudomonadota</taxon>
        <taxon>Gammaproteobacteria</taxon>
        <taxon>Moraxellales</taxon>
        <taxon>Moraxellaceae</taxon>
        <taxon>Acinetobacter</taxon>
    </lineage>
</organism>
<dbReference type="InterPro" id="IPR051172">
    <property type="entry name" value="Chlamydia_OmcB"/>
</dbReference>
<accession>A0A4Q7AVN8</accession>
<dbReference type="STRING" id="202951.GCA_001485025_02161"/>
<dbReference type="PANTHER" id="PTHR34819">
    <property type="entry name" value="LARGE CYSTEINE-RICH PERIPLASMIC PROTEIN OMCB"/>
    <property type="match status" value="1"/>
</dbReference>
<dbReference type="InterPro" id="IPR047589">
    <property type="entry name" value="DUF11_rpt"/>
</dbReference>
<evidence type="ECO:0000313" key="3">
    <source>
        <dbReference type="EMBL" id="RZG67623.1"/>
    </source>
</evidence>
<protein>
    <submittedName>
        <fullName evidence="3">DUF11 domain-containing protein</fullName>
    </submittedName>
</protein>
<gene>
    <name evidence="3" type="ORF">EXE25_06545</name>
</gene>
<dbReference type="Pfam" id="PF01345">
    <property type="entry name" value="DUF11"/>
    <property type="match status" value="2"/>
</dbReference>
<dbReference type="InterPro" id="IPR001434">
    <property type="entry name" value="OmcB-like_DUF11"/>
</dbReference>
<keyword evidence="1" id="KW-0732">Signal</keyword>
<evidence type="ECO:0000256" key="1">
    <source>
        <dbReference type="SAM" id="SignalP"/>
    </source>
</evidence>
<comment type="caution">
    <text evidence="3">The sequence shown here is derived from an EMBL/GenBank/DDBJ whole genome shotgun (WGS) entry which is preliminary data.</text>
</comment>
<proteinExistence type="predicted"/>
<feature type="chain" id="PRO_5020522504" evidence="1">
    <location>
        <begin position="30"/>
        <end position="935"/>
    </location>
</feature>
<dbReference type="RefSeq" id="WP_130144895.1">
    <property type="nucleotide sequence ID" value="NZ_SGSU01000006.1"/>
</dbReference>
<dbReference type="Gene3D" id="2.60.40.1170">
    <property type="entry name" value="Mu homology domain, subdomain B"/>
    <property type="match status" value="1"/>
</dbReference>
<feature type="domain" description="DUF11" evidence="2">
    <location>
        <begin position="844"/>
        <end position="932"/>
    </location>
</feature>
<evidence type="ECO:0000313" key="4">
    <source>
        <dbReference type="Proteomes" id="UP000293483"/>
    </source>
</evidence>
<feature type="domain" description="DUF11" evidence="2">
    <location>
        <begin position="207"/>
        <end position="336"/>
    </location>
</feature>